<protein>
    <recommendedName>
        <fullName evidence="1">PatA-like N-terminal domain-containing protein</fullName>
    </recommendedName>
</protein>
<sequence length="270" mass="30224">MALVGNIRDFSLSDFLSLVDRGYKTGALHLTYHDQTARLYFEKGKLLLAARRPEDEKPELLVRLGVLNADQLAQACRALAARGNGVTLSQVVIDAGMASPERLQSALMGHTEQSVYGLFAWPEGDFVFEHNQRPAPDAPLALTPISIDHLIMEGVRRIDEWERIRDRIPSTDLVPRFLAPPGEKLKGMRLSPDEWKVFARINGRDTLAEIAQKTGLSDFDVCRAVYGFLTAGMLELVKRQRVLAAGMPPVEQPRLKKSLVNRIINRIRSM</sequence>
<dbReference type="EMBL" id="LWQS01000021">
    <property type="protein sequence ID" value="OAN49006.1"/>
    <property type="molecule type" value="Genomic_DNA"/>
</dbReference>
<evidence type="ECO:0000313" key="2">
    <source>
        <dbReference type="EMBL" id="OAN49006.1"/>
    </source>
</evidence>
<dbReference type="OrthoDB" id="148348at2"/>
<reference evidence="2 3" key="1">
    <citation type="submission" date="2016-04" db="EMBL/GenBank/DDBJ databases">
        <title>Chloroflexus islandicus sp. nov., a thermophilic filamentous anoxygenic phototrophic bacterium from geyser Strokkur (Iceland).</title>
        <authorList>
            <person name="Gaisin V.A."/>
            <person name="Kalashnikov A.M."/>
            <person name="Sukhacheva M.V."/>
            <person name="Grouzdev D.S."/>
            <person name="Ivanov T.M."/>
            <person name="Kuznetsov B."/>
            <person name="Gorlenko V.M."/>
        </authorList>
    </citation>
    <scope>NUCLEOTIDE SEQUENCE [LARGE SCALE GENOMIC DNA]</scope>
    <source>
        <strain evidence="3">isl-2</strain>
    </source>
</reference>
<dbReference type="STRING" id="1707952.A6A03_06780"/>
<name>A0A178MK00_9CHLR</name>
<dbReference type="PANTHER" id="PTHR36304">
    <property type="entry name" value="DOMAIN GTPASE-ACTIVATING PROTEIN, PUTATIVE-RELATED-RELATED"/>
    <property type="match status" value="1"/>
</dbReference>
<feature type="domain" description="PatA-like N-terminal" evidence="1">
    <location>
        <begin position="5"/>
        <end position="162"/>
    </location>
</feature>
<dbReference type="Proteomes" id="UP000078287">
    <property type="component" value="Unassembled WGS sequence"/>
</dbReference>
<comment type="caution">
    <text evidence="2">The sequence shown here is derived from an EMBL/GenBank/DDBJ whole genome shotgun (WGS) entry which is preliminary data.</text>
</comment>
<dbReference type="RefSeq" id="WP_066782541.1">
    <property type="nucleotide sequence ID" value="NZ_LWQS01000021.1"/>
</dbReference>
<accession>A0A178MK00</accession>
<dbReference type="AlphaFoldDB" id="A0A178MK00"/>
<dbReference type="InterPro" id="IPR025497">
    <property type="entry name" value="PatA-like_N"/>
</dbReference>
<proteinExistence type="predicted"/>
<evidence type="ECO:0000313" key="3">
    <source>
        <dbReference type="Proteomes" id="UP000078287"/>
    </source>
</evidence>
<dbReference type="Pfam" id="PF14332">
    <property type="entry name" value="DUF4388"/>
    <property type="match status" value="1"/>
</dbReference>
<keyword evidence="3" id="KW-1185">Reference proteome</keyword>
<evidence type="ECO:0000259" key="1">
    <source>
        <dbReference type="Pfam" id="PF14332"/>
    </source>
</evidence>
<gene>
    <name evidence="2" type="ORF">A6A03_06780</name>
</gene>
<dbReference type="PANTHER" id="PTHR36304:SF4">
    <property type="entry name" value="DUF4388 DOMAIN-CONTAINING PROTEIN"/>
    <property type="match status" value="1"/>
</dbReference>
<organism evidence="2 3">
    <name type="scientific">Chloroflexus islandicus</name>
    <dbReference type="NCBI Taxonomy" id="1707952"/>
    <lineage>
        <taxon>Bacteria</taxon>
        <taxon>Bacillati</taxon>
        <taxon>Chloroflexota</taxon>
        <taxon>Chloroflexia</taxon>
        <taxon>Chloroflexales</taxon>
        <taxon>Chloroflexineae</taxon>
        <taxon>Chloroflexaceae</taxon>
        <taxon>Chloroflexus</taxon>
    </lineage>
</organism>